<dbReference type="GO" id="GO:0004523">
    <property type="term" value="F:RNA-DNA hybrid ribonuclease activity"/>
    <property type="evidence" value="ECO:0007669"/>
    <property type="project" value="InterPro"/>
</dbReference>
<feature type="domain" description="RNase H type-1" evidence="1">
    <location>
        <begin position="227"/>
        <end position="358"/>
    </location>
</feature>
<organism evidence="2">
    <name type="scientific">Heterosigma akashiwo</name>
    <name type="common">Chromophytic alga</name>
    <name type="synonym">Heterosigma carterae</name>
    <dbReference type="NCBI Taxonomy" id="2829"/>
    <lineage>
        <taxon>Eukaryota</taxon>
        <taxon>Sar</taxon>
        <taxon>Stramenopiles</taxon>
        <taxon>Ochrophyta</taxon>
        <taxon>Raphidophyceae</taxon>
        <taxon>Chattonellales</taxon>
        <taxon>Chattonellaceae</taxon>
        <taxon>Heterosigma</taxon>
    </lineage>
</organism>
<accession>A0A7S4DAE4</accession>
<sequence length="523" mass="58598">MIFPDVVLNCPDMPHWHQNRVVVQRELEMLGFVLDRKLSWTAHVKRAVEKAQVLLARLKMCMRLSWGLRPRVVTQLWKGAMEPVLLNGVGVWAAALKRKGVVRALRGVQRIAALAKTRCFKTTSTAAALALAQFPPVDLVAQEAVILQYCHGTLRGDQEALQGDCKWSKRFTYVKGVLQDAGIVLGDVEYERRLHDFELPYPPYRKVLDISLGSREGWAEDRLTGLDAETGVIFTDGSKIPGQGVGAAFVAMDKDGVVQASGKFKLPDFSTNYQAEAVGMREGLEWVEEDEGRKAGKWVVATDGLAVLSAMQGGSRMTPLVAQVVDKAREGISFVYIPGHQGHAGNEKADELAKAAVEEGVRVEVQVPRGYTKGLARERTWRLWAAEWEAMRAEDEAKGEGERRRTYLEFAPTLEDLKAGVWDKKVDARVLQLVSGHCNLGEYLHRFGRRETPECALCGVEAETVAHYLLRCRRWDRERNEIMDLVKRDDETASLRGLLQEVDRLARFVKRTGRLEIRGRGEG</sequence>
<dbReference type="InterPro" id="IPR002156">
    <property type="entry name" value="RNaseH_domain"/>
</dbReference>
<dbReference type="Pfam" id="PF00075">
    <property type="entry name" value="RNase_H"/>
    <property type="match status" value="1"/>
</dbReference>
<dbReference type="InterPro" id="IPR012337">
    <property type="entry name" value="RNaseH-like_sf"/>
</dbReference>
<gene>
    <name evidence="2" type="ORF">HAKA00212_LOCUS16540</name>
</gene>
<evidence type="ECO:0000259" key="1">
    <source>
        <dbReference type="PROSITE" id="PS50879"/>
    </source>
</evidence>
<dbReference type="InterPro" id="IPR036397">
    <property type="entry name" value="RNaseH_sf"/>
</dbReference>
<dbReference type="InterPro" id="IPR052929">
    <property type="entry name" value="RNase_H-like_EbsB-rel"/>
</dbReference>
<protein>
    <recommendedName>
        <fullName evidence="1">RNase H type-1 domain-containing protein</fullName>
    </recommendedName>
</protein>
<reference evidence="2" key="1">
    <citation type="submission" date="2021-01" db="EMBL/GenBank/DDBJ databases">
        <authorList>
            <person name="Corre E."/>
            <person name="Pelletier E."/>
            <person name="Niang G."/>
            <person name="Scheremetjew M."/>
            <person name="Finn R."/>
            <person name="Kale V."/>
            <person name="Holt S."/>
            <person name="Cochrane G."/>
            <person name="Meng A."/>
            <person name="Brown T."/>
            <person name="Cohen L."/>
        </authorList>
    </citation>
    <scope>NUCLEOTIDE SEQUENCE</scope>
    <source>
        <strain evidence="2">CCMP3107</strain>
    </source>
</reference>
<dbReference type="CDD" id="cd09276">
    <property type="entry name" value="Rnase_HI_RT_non_LTR"/>
    <property type="match status" value="1"/>
</dbReference>
<proteinExistence type="predicted"/>
<dbReference type="GO" id="GO:0003676">
    <property type="term" value="F:nucleic acid binding"/>
    <property type="evidence" value="ECO:0007669"/>
    <property type="project" value="InterPro"/>
</dbReference>
<dbReference type="Gene3D" id="3.30.420.10">
    <property type="entry name" value="Ribonuclease H-like superfamily/Ribonuclease H"/>
    <property type="match status" value="1"/>
</dbReference>
<dbReference type="PANTHER" id="PTHR47074">
    <property type="entry name" value="BNAC02G40300D PROTEIN"/>
    <property type="match status" value="1"/>
</dbReference>
<dbReference type="EMBL" id="HBIU01035930">
    <property type="protein sequence ID" value="CAE0637763.1"/>
    <property type="molecule type" value="Transcribed_RNA"/>
</dbReference>
<dbReference type="PANTHER" id="PTHR47074:SF11">
    <property type="entry name" value="REVERSE TRANSCRIPTASE-LIKE PROTEIN"/>
    <property type="match status" value="1"/>
</dbReference>
<dbReference type="SUPFAM" id="SSF53098">
    <property type="entry name" value="Ribonuclease H-like"/>
    <property type="match status" value="1"/>
</dbReference>
<dbReference type="AlphaFoldDB" id="A0A7S4DAE4"/>
<evidence type="ECO:0000313" key="2">
    <source>
        <dbReference type="EMBL" id="CAE0637763.1"/>
    </source>
</evidence>
<name>A0A7S4DAE4_HETAK</name>
<dbReference type="PROSITE" id="PS50879">
    <property type="entry name" value="RNASE_H_1"/>
    <property type="match status" value="1"/>
</dbReference>